<keyword evidence="4" id="KW-1185">Reference proteome</keyword>
<comment type="caution">
    <text evidence="3">The sequence shown here is derived from an EMBL/GenBank/DDBJ whole genome shotgun (WGS) entry which is preliminary data.</text>
</comment>
<feature type="domain" description="Glycosyl transferase family 1" evidence="1">
    <location>
        <begin position="227"/>
        <end position="382"/>
    </location>
</feature>
<dbReference type="AlphaFoldDB" id="A0A3D8Y873"/>
<dbReference type="CDD" id="cd03825">
    <property type="entry name" value="GT4_WcaC-like"/>
    <property type="match status" value="1"/>
</dbReference>
<dbReference type="OrthoDB" id="9768685at2"/>
<accession>A0A3D8Y873</accession>
<dbReference type="PANTHER" id="PTHR12526:SF637">
    <property type="entry name" value="GLYCOSYLTRANSFERASE EPSF-RELATED"/>
    <property type="match status" value="1"/>
</dbReference>
<feature type="domain" description="Glycosyltransferase subfamily 4-like N-terminal" evidence="2">
    <location>
        <begin position="12"/>
        <end position="221"/>
    </location>
</feature>
<evidence type="ECO:0000313" key="3">
    <source>
        <dbReference type="EMBL" id="REA58840.1"/>
    </source>
</evidence>
<dbReference type="SUPFAM" id="SSF53756">
    <property type="entry name" value="UDP-Glycosyltransferase/glycogen phosphorylase"/>
    <property type="match status" value="1"/>
</dbReference>
<dbReference type="PANTHER" id="PTHR12526">
    <property type="entry name" value="GLYCOSYLTRANSFERASE"/>
    <property type="match status" value="1"/>
</dbReference>
<dbReference type="Pfam" id="PF00534">
    <property type="entry name" value="Glycos_transf_1"/>
    <property type="match status" value="1"/>
</dbReference>
<organism evidence="3 4">
    <name type="scientific">Dyadobacter luteus</name>
    <dbReference type="NCBI Taxonomy" id="2259619"/>
    <lineage>
        <taxon>Bacteria</taxon>
        <taxon>Pseudomonadati</taxon>
        <taxon>Bacteroidota</taxon>
        <taxon>Cytophagia</taxon>
        <taxon>Cytophagales</taxon>
        <taxon>Spirosomataceae</taxon>
        <taxon>Dyadobacter</taxon>
    </lineage>
</organism>
<name>A0A3D8Y873_9BACT</name>
<dbReference type="Proteomes" id="UP000256373">
    <property type="component" value="Unassembled WGS sequence"/>
</dbReference>
<proteinExistence type="predicted"/>
<evidence type="ECO:0000259" key="2">
    <source>
        <dbReference type="Pfam" id="PF13439"/>
    </source>
</evidence>
<dbReference type="InterPro" id="IPR028098">
    <property type="entry name" value="Glyco_trans_4-like_N"/>
</dbReference>
<protein>
    <submittedName>
        <fullName evidence="3">Group 1 glycosyl transferase</fullName>
    </submittedName>
</protein>
<sequence>MILHLSTFHLEGGAGVAATRLHRALLRNGEDSYMLIPGVKNPEEHVTDLNTSKWESRKSFIRFVEERLYFYPQEKDSSVRFAFSPAAAGTDISQHPLVQQADIIHLHWINFGFLSMTSLDKLFALGKPVVWTLHDMWSFTGGCHYSRGCDNYLTHCQYCPYLAKPDIYDISFSQFEEKAKLYKNVNLALVSPSNWLTSLTRQAALTQNLKSVCIPNCIDTDFFARGDKNEIRKKLGLPVDKKLILFAGANTQDPRKGFVYFKKAMEQYNTERQDLEVLIFGKSGNNSFDTFPVPVHYLGKITEPAQMVNVYNAADMIIVPSLEDNLPNTIMEAMACGTPAVGFATGGIPEMIDHLDNGYVADLKSADSLAAGIDWILKKNADLSVSIAARQKVIHTYSEETITSQYSQLYEVMLNNQTASQCHS</sequence>
<reference evidence="3 4" key="1">
    <citation type="submission" date="2018-07" db="EMBL/GenBank/DDBJ databases">
        <title>Dyadobacter roseus sp. nov., isolated from rose rhizosphere soil.</title>
        <authorList>
            <person name="Chen L."/>
        </authorList>
    </citation>
    <scope>NUCLEOTIDE SEQUENCE [LARGE SCALE GENOMIC DNA]</scope>
    <source>
        <strain evidence="3 4">RS19</strain>
    </source>
</reference>
<dbReference type="EMBL" id="QNUL01000018">
    <property type="protein sequence ID" value="REA58840.1"/>
    <property type="molecule type" value="Genomic_DNA"/>
</dbReference>
<dbReference type="InterPro" id="IPR001296">
    <property type="entry name" value="Glyco_trans_1"/>
</dbReference>
<keyword evidence="3" id="KW-0808">Transferase</keyword>
<evidence type="ECO:0000259" key="1">
    <source>
        <dbReference type="Pfam" id="PF00534"/>
    </source>
</evidence>
<dbReference type="Pfam" id="PF13439">
    <property type="entry name" value="Glyco_transf_4"/>
    <property type="match status" value="1"/>
</dbReference>
<gene>
    <name evidence="3" type="ORF">DSL64_19405</name>
</gene>
<dbReference type="Gene3D" id="3.40.50.2000">
    <property type="entry name" value="Glycogen Phosphorylase B"/>
    <property type="match status" value="2"/>
</dbReference>
<evidence type="ECO:0000313" key="4">
    <source>
        <dbReference type="Proteomes" id="UP000256373"/>
    </source>
</evidence>
<dbReference type="RefSeq" id="WP_115832592.1">
    <property type="nucleotide sequence ID" value="NZ_QNUL01000018.1"/>
</dbReference>
<dbReference type="GO" id="GO:0016757">
    <property type="term" value="F:glycosyltransferase activity"/>
    <property type="evidence" value="ECO:0007669"/>
    <property type="project" value="InterPro"/>
</dbReference>